<protein>
    <submittedName>
        <fullName evidence="1">Uncharacterized protein</fullName>
    </submittedName>
</protein>
<evidence type="ECO:0000313" key="1">
    <source>
        <dbReference type="EMBL" id="CAE8632196.1"/>
    </source>
</evidence>
<proteinExistence type="predicted"/>
<sequence>AVRPGHGVGSNSGSRVGLSARLSKRFLASFSPGRSGQTRIHRAVRTHTVAYPRVQQLR</sequence>
<gene>
    <name evidence="1" type="ORF">PGLA1383_LOCUS48178</name>
</gene>
<keyword evidence="2" id="KW-1185">Reference proteome</keyword>
<dbReference type="AlphaFoldDB" id="A0A813H3A7"/>
<name>A0A813H3A7_POLGL</name>
<feature type="non-terminal residue" evidence="1">
    <location>
        <position position="58"/>
    </location>
</feature>
<accession>A0A813H3A7</accession>
<feature type="non-terminal residue" evidence="1">
    <location>
        <position position="1"/>
    </location>
</feature>
<reference evidence="1" key="1">
    <citation type="submission" date="2021-02" db="EMBL/GenBank/DDBJ databases">
        <authorList>
            <person name="Dougan E. K."/>
            <person name="Rhodes N."/>
            <person name="Thang M."/>
            <person name="Chan C."/>
        </authorList>
    </citation>
    <scope>NUCLEOTIDE SEQUENCE</scope>
</reference>
<evidence type="ECO:0000313" key="2">
    <source>
        <dbReference type="Proteomes" id="UP000654075"/>
    </source>
</evidence>
<organism evidence="1 2">
    <name type="scientific">Polarella glacialis</name>
    <name type="common">Dinoflagellate</name>
    <dbReference type="NCBI Taxonomy" id="89957"/>
    <lineage>
        <taxon>Eukaryota</taxon>
        <taxon>Sar</taxon>
        <taxon>Alveolata</taxon>
        <taxon>Dinophyceae</taxon>
        <taxon>Suessiales</taxon>
        <taxon>Suessiaceae</taxon>
        <taxon>Polarella</taxon>
    </lineage>
</organism>
<comment type="caution">
    <text evidence="1">The sequence shown here is derived from an EMBL/GenBank/DDBJ whole genome shotgun (WGS) entry which is preliminary data.</text>
</comment>
<dbReference type="EMBL" id="CAJNNV010030336">
    <property type="protein sequence ID" value="CAE8632196.1"/>
    <property type="molecule type" value="Genomic_DNA"/>
</dbReference>
<dbReference type="Proteomes" id="UP000654075">
    <property type="component" value="Unassembled WGS sequence"/>
</dbReference>